<dbReference type="PANTHER" id="PTHR30126">
    <property type="entry name" value="HTH-TYPE TRANSCRIPTIONAL REGULATOR"/>
    <property type="match status" value="1"/>
</dbReference>
<evidence type="ECO:0000313" key="7">
    <source>
        <dbReference type="Proteomes" id="UP000324760"/>
    </source>
</evidence>
<dbReference type="Gene3D" id="3.40.190.10">
    <property type="entry name" value="Periplasmic binding protein-like II"/>
    <property type="match status" value="2"/>
</dbReference>
<evidence type="ECO:0000256" key="2">
    <source>
        <dbReference type="ARBA" id="ARBA00023015"/>
    </source>
</evidence>
<dbReference type="SUPFAM" id="SSF46785">
    <property type="entry name" value="Winged helix' DNA-binding domain"/>
    <property type="match status" value="1"/>
</dbReference>
<dbReference type="InterPro" id="IPR005119">
    <property type="entry name" value="LysR_subst-bd"/>
</dbReference>
<dbReference type="Gene3D" id="1.10.10.10">
    <property type="entry name" value="Winged helix-like DNA-binding domain superfamily/Winged helix DNA-binding domain"/>
    <property type="match status" value="1"/>
</dbReference>
<keyword evidence="2" id="KW-0805">Transcription regulation</keyword>
<proteinExistence type="inferred from homology"/>
<evidence type="ECO:0000256" key="1">
    <source>
        <dbReference type="ARBA" id="ARBA00009437"/>
    </source>
</evidence>
<accession>A0A5P1R7G9</accession>
<feature type="domain" description="HTH lysR-type" evidence="5">
    <location>
        <begin position="1"/>
        <end position="58"/>
    </location>
</feature>
<dbReference type="OrthoDB" id="646694at2"/>
<reference evidence="6 7" key="1">
    <citation type="journal article" date="2019" name="Biochem. Eng. J.">
        <title>Metabolic engineering of the marine bacteria Neptunomonas concharum for the production of acetoin and meso-2,3-butanediol from acetate.</title>
        <authorList>
            <person name="Li W."/>
            <person name="Pu N."/>
            <person name="Liu C.-X."/>
            <person name="Yuan Q.-P."/>
            <person name="Li Z.-J."/>
        </authorList>
    </citation>
    <scope>NUCLEOTIDE SEQUENCE [LARGE SCALE GENOMIC DNA]</scope>
    <source>
        <strain evidence="6 7">JCM17730</strain>
    </source>
</reference>
<dbReference type="FunFam" id="1.10.10.10:FF:000001">
    <property type="entry name" value="LysR family transcriptional regulator"/>
    <property type="match status" value="1"/>
</dbReference>
<dbReference type="CDD" id="cd05466">
    <property type="entry name" value="PBP2_LTTR_substrate"/>
    <property type="match status" value="1"/>
</dbReference>
<sequence>MDIHQLKTFVTVAREGSITRASDLLFLSQPAVSAHIKAMEDTLGILLFDRTPKGMVLTHGGHRLLVKAEDVLCSHQQFLSEATQIKGILSGKLRLGVGGHASSEALGRLLCSLSEEYPEVEVVLKHSSSLDIVSGIKAGNLDAGFYNEAGQPSGALSFIEINRFALYLAAPIEMIDPALPLNWDRLADLPWICPASSTCCGQAAEALFQAHGIRPKRIISIDSEAVTRTLIAGGVGVGLLHESVAREAKAKGDVELICETDNPVRVLFACLSGRTEERLLCEVNSIVSRETSI</sequence>
<dbReference type="KEGG" id="ncu:F0U83_00070"/>
<dbReference type="EMBL" id="CP043869">
    <property type="protein sequence ID" value="QEQ95226.1"/>
    <property type="molecule type" value="Genomic_DNA"/>
</dbReference>
<dbReference type="SUPFAM" id="SSF53850">
    <property type="entry name" value="Periplasmic binding protein-like II"/>
    <property type="match status" value="1"/>
</dbReference>
<evidence type="ECO:0000313" key="6">
    <source>
        <dbReference type="EMBL" id="QEQ95226.1"/>
    </source>
</evidence>
<dbReference type="InterPro" id="IPR036388">
    <property type="entry name" value="WH-like_DNA-bd_sf"/>
</dbReference>
<dbReference type="Pfam" id="PF03466">
    <property type="entry name" value="LysR_substrate"/>
    <property type="match status" value="1"/>
</dbReference>
<dbReference type="GO" id="GO:0003700">
    <property type="term" value="F:DNA-binding transcription factor activity"/>
    <property type="evidence" value="ECO:0007669"/>
    <property type="project" value="InterPro"/>
</dbReference>
<keyword evidence="3" id="KW-0238">DNA-binding</keyword>
<keyword evidence="4" id="KW-0804">Transcription</keyword>
<dbReference type="RefSeq" id="WP_138985928.1">
    <property type="nucleotide sequence ID" value="NZ_CP043869.1"/>
</dbReference>
<evidence type="ECO:0000256" key="4">
    <source>
        <dbReference type="ARBA" id="ARBA00023163"/>
    </source>
</evidence>
<comment type="similarity">
    <text evidence="1">Belongs to the LysR transcriptional regulatory family.</text>
</comment>
<protein>
    <submittedName>
        <fullName evidence="6">LysR family transcriptional regulator</fullName>
    </submittedName>
</protein>
<evidence type="ECO:0000259" key="5">
    <source>
        <dbReference type="PROSITE" id="PS50931"/>
    </source>
</evidence>
<name>A0A5P1R7G9_9GAMM</name>
<evidence type="ECO:0000256" key="3">
    <source>
        <dbReference type="ARBA" id="ARBA00023125"/>
    </source>
</evidence>
<dbReference type="InterPro" id="IPR036390">
    <property type="entry name" value="WH_DNA-bd_sf"/>
</dbReference>
<dbReference type="PANTHER" id="PTHR30126:SF40">
    <property type="entry name" value="HTH-TYPE TRANSCRIPTIONAL REGULATOR GLTR"/>
    <property type="match status" value="1"/>
</dbReference>
<organism evidence="6 7">
    <name type="scientific">Neptunomonas concharum</name>
    <dbReference type="NCBI Taxonomy" id="1031538"/>
    <lineage>
        <taxon>Bacteria</taxon>
        <taxon>Pseudomonadati</taxon>
        <taxon>Pseudomonadota</taxon>
        <taxon>Gammaproteobacteria</taxon>
        <taxon>Oceanospirillales</taxon>
        <taxon>Oceanospirillaceae</taxon>
        <taxon>Neptunomonas</taxon>
    </lineage>
</organism>
<gene>
    <name evidence="6" type="ORF">F0U83_00070</name>
</gene>
<dbReference type="Pfam" id="PF00126">
    <property type="entry name" value="HTH_1"/>
    <property type="match status" value="1"/>
</dbReference>
<dbReference type="PROSITE" id="PS50931">
    <property type="entry name" value="HTH_LYSR"/>
    <property type="match status" value="1"/>
</dbReference>
<dbReference type="AlphaFoldDB" id="A0A5P1R7G9"/>
<keyword evidence="7" id="KW-1185">Reference proteome</keyword>
<dbReference type="GO" id="GO:0000976">
    <property type="term" value="F:transcription cis-regulatory region binding"/>
    <property type="evidence" value="ECO:0007669"/>
    <property type="project" value="TreeGrafter"/>
</dbReference>
<dbReference type="Proteomes" id="UP000324760">
    <property type="component" value="Chromosome"/>
</dbReference>
<dbReference type="PRINTS" id="PR00039">
    <property type="entry name" value="HTHLYSR"/>
</dbReference>
<dbReference type="InterPro" id="IPR000847">
    <property type="entry name" value="LysR_HTH_N"/>
</dbReference>